<keyword evidence="2" id="KW-1185">Reference proteome</keyword>
<proteinExistence type="predicted"/>
<protein>
    <recommendedName>
        <fullName evidence="3">AMP-dependent synthetase/ligase domain-containing protein</fullName>
    </recommendedName>
</protein>
<dbReference type="InterPro" id="IPR042099">
    <property type="entry name" value="ANL_N_sf"/>
</dbReference>
<accession>A0A248K2F7</accession>
<evidence type="ECO:0000313" key="1">
    <source>
        <dbReference type="EMBL" id="ASG25030.1"/>
    </source>
</evidence>
<reference evidence="1 2" key="1">
    <citation type="submission" date="2017-06" db="EMBL/GenBank/DDBJ databases">
        <title>Complete genome sequence of Nitrospirillum amazonense strain CBAmC, an endophytic nitrogen-fixing and plant growth-promoting bacterium, isolated from sugarcane.</title>
        <authorList>
            <person name="Schwab S."/>
            <person name="dos Santos Teixeira K.R."/>
            <person name="Simoes Araujo J.L."/>
            <person name="Soares Vidal M."/>
            <person name="Borges de Freitas H.R."/>
            <person name="Rivello Crivelaro A.L."/>
            <person name="Bueno de Camargo Nunes A."/>
            <person name="dos Santos C.M."/>
            <person name="Palmeira da Silva Rosa D."/>
            <person name="da Silva Padilha D."/>
            <person name="da Silva E."/>
            <person name="Araujo Terra L."/>
            <person name="Soares Mendes V."/>
            <person name="Farinelli L."/>
            <person name="Magalhaes Cruz L."/>
            <person name="Baldani J.I."/>
        </authorList>
    </citation>
    <scope>NUCLEOTIDE SEQUENCE [LARGE SCALE GENOMIC DNA]</scope>
    <source>
        <strain evidence="1 2">CBAmC</strain>
    </source>
</reference>
<dbReference type="KEGG" id="nao:Y958_29090"/>
<dbReference type="PANTHER" id="PTHR43845">
    <property type="entry name" value="BLR5969 PROTEIN"/>
    <property type="match status" value="1"/>
</dbReference>
<dbReference type="PANTHER" id="PTHR43845:SF1">
    <property type="entry name" value="BLR5969 PROTEIN"/>
    <property type="match status" value="1"/>
</dbReference>
<sequence>MSPDSGWIGSVSGDSHAVDDMMARAFERARRHPFWRHLYRDGGHWRDAPVCQKGDLLAALDGFSPAGEDRGIYLVRSGGSAGGGPLIFPVDIAENHAQRQALAGHLLARGVFAPRSVVLNLFAYTGLYRTAAIVDDLLERCYATTLPMSAQSPYSDMRAAAELFQPTHLASTPSVLTLFANWCEESGQPLPQIPQLLYAGELMRDSVRERLCRTFDIRQIWSLYGAAETGIWAVCDATATPGLFSILPRIVVEIASPDADGFGEIVVTNTWRERFPLFRYSQGDVGRIVVRDGERMLEVRGRRPRTFRFYEITHDDSGFAAVAEGCAAWQVVLDLGGGGCDRLGLHVVCDDLAILPVVAERLRRHMKQDEGGDTTYVRAVTFADLHIDPTTAKTATLVDRRR</sequence>
<dbReference type="RefSeq" id="WP_088875422.1">
    <property type="nucleotide sequence ID" value="NZ_CP022113.1"/>
</dbReference>
<dbReference type="Gene3D" id="3.40.50.12780">
    <property type="entry name" value="N-terminal domain of ligase-like"/>
    <property type="match status" value="1"/>
</dbReference>
<evidence type="ECO:0000313" key="2">
    <source>
        <dbReference type="Proteomes" id="UP000197153"/>
    </source>
</evidence>
<name>A0A248K2F7_9PROT</name>
<dbReference type="EMBL" id="CP022113">
    <property type="protein sequence ID" value="ASG25030.1"/>
    <property type="molecule type" value="Genomic_DNA"/>
</dbReference>
<gene>
    <name evidence="1" type="ORF">Y958_29090</name>
</gene>
<evidence type="ECO:0008006" key="3">
    <source>
        <dbReference type="Google" id="ProtNLM"/>
    </source>
</evidence>
<organism evidence="1 2">
    <name type="scientific">Nitrospirillum viridazoti CBAmc</name>
    <dbReference type="NCBI Taxonomy" id="1441467"/>
    <lineage>
        <taxon>Bacteria</taxon>
        <taxon>Pseudomonadati</taxon>
        <taxon>Pseudomonadota</taxon>
        <taxon>Alphaproteobacteria</taxon>
        <taxon>Rhodospirillales</taxon>
        <taxon>Azospirillaceae</taxon>
        <taxon>Nitrospirillum</taxon>
        <taxon>Nitrospirillum viridazoti</taxon>
    </lineage>
</organism>
<dbReference type="SUPFAM" id="SSF56801">
    <property type="entry name" value="Acetyl-CoA synthetase-like"/>
    <property type="match status" value="1"/>
</dbReference>
<dbReference type="AlphaFoldDB" id="A0A248K2F7"/>
<dbReference type="Proteomes" id="UP000197153">
    <property type="component" value="Chromosome 4"/>
</dbReference>